<dbReference type="KEGG" id="ddi:DDB_G0271430"/>
<keyword evidence="1" id="KW-0175">Coiled coil</keyword>
<dbReference type="GO" id="GO:0048870">
    <property type="term" value="P:cell motility"/>
    <property type="evidence" value="ECO:0000316"/>
    <property type="project" value="dictyBase"/>
</dbReference>
<name>Q55B61_DICDI</name>
<dbReference type="GeneID" id="8617943"/>
<dbReference type="RefSeq" id="XP_645751.2">
    <property type="nucleotide sequence ID" value="XM_640659.2"/>
</dbReference>
<organism evidence="2 3">
    <name type="scientific">Dictyostelium discoideum</name>
    <name type="common">Social amoeba</name>
    <dbReference type="NCBI Taxonomy" id="44689"/>
    <lineage>
        <taxon>Eukaryota</taxon>
        <taxon>Amoebozoa</taxon>
        <taxon>Evosea</taxon>
        <taxon>Eumycetozoa</taxon>
        <taxon>Dictyostelia</taxon>
        <taxon>Dictyosteliales</taxon>
        <taxon>Dictyosteliaceae</taxon>
        <taxon>Dictyostelium</taxon>
    </lineage>
</organism>
<gene>
    <name evidence="2" type="ORF">DDB_G0271430</name>
</gene>
<dbReference type="PaxDb" id="44689-DDB0266968"/>
<dbReference type="VEuPathDB" id="AmoebaDB:DDB_G0271430"/>
<keyword evidence="3" id="KW-1185">Reference proteome</keyword>
<dbReference type="eggNOG" id="ENOG502RXYI">
    <property type="taxonomic scope" value="Eukaryota"/>
</dbReference>
<dbReference type="dictyBase" id="DDB_G0271430"/>
<protein>
    <submittedName>
        <fullName evidence="2">Uncharacterized protein</fullName>
    </submittedName>
</protein>
<dbReference type="FunCoup" id="Q55B61">
    <property type="interactions" value="19"/>
</dbReference>
<dbReference type="EMBL" id="AAFI02000006">
    <property type="protein sequence ID" value="EAL71845.2"/>
    <property type="molecule type" value="Genomic_DNA"/>
</dbReference>
<comment type="caution">
    <text evidence="2">The sequence shown here is derived from an EMBL/GenBank/DDBJ whole genome shotgun (WGS) entry which is preliminary data.</text>
</comment>
<dbReference type="PANTHER" id="PTHR32423">
    <property type="entry name" value="SAP DOMAIN-CONTAINING PROTEIN-RELATED"/>
    <property type="match status" value="1"/>
</dbReference>
<feature type="coiled-coil region" evidence="1">
    <location>
        <begin position="602"/>
        <end position="639"/>
    </location>
</feature>
<evidence type="ECO:0000256" key="1">
    <source>
        <dbReference type="SAM" id="Coils"/>
    </source>
</evidence>
<proteinExistence type="predicted"/>
<dbReference type="PANTHER" id="PTHR32423:SF24">
    <property type="entry name" value="CCZ1_INTU_HSP4 FIRST LONGIN DOMAIN-CONTAINING PROTEIN-RELATED"/>
    <property type="match status" value="1"/>
</dbReference>
<dbReference type="Proteomes" id="UP000002195">
    <property type="component" value="Unassembled WGS sequence"/>
</dbReference>
<dbReference type="AlphaFoldDB" id="Q55B61"/>
<dbReference type="PhylomeDB" id="Q55B61"/>
<dbReference type="HOGENOM" id="CLU_019672_0_0_1"/>
<accession>Q55B61</accession>
<evidence type="ECO:0000313" key="2">
    <source>
        <dbReference type="EMBL" id="EAL71845.2"/>
    </source>
</evidence>
<dbReference type="InParanoid" id="Q55B61"/>
<sequence length="698" mass="82204">MSKNKKTKTDNKIFQDVIDFEILRPIINYLLISKNKNNNNNNNNNTNSNQYKINKFYLNRNEILNYILVSKKWYNFISLTISNNIINNKSFENWLEINNNNNNNNKSFIENYNNQNQYDKNNLIFNIKNEKPNYYNQKRNNTVFNNKEDKQNKISFNKEFSIIKIKESIIDDYFKFNLFLDDITIDDFKEIKNKFENNQLLYNRIVVNLKTSGNNTLFEINEYVSNENSEIVSNLFKILELNFDFWLEDGYSAKYEELEEEDDHGGKKCTELFLINNLSISGFNISIGNDETLKIFKNFKSKHIIYDGSDDVDNYQAHANYSVLFDPDNSGQQVESIKVQSKHGNKESVEPLHLINVNQFENLHSITIPINSILLLSEISKEMGFYGFYDGNAYSSFTGDVKSELIEMVFSIATSESLKNLNITSINFEQYPINFQDYAHYYLSLPGGGGLEFFANKINEIIEQFSNSFQPLFSELNTSIERIEFDCCGLLNINTFSNLLNNKSIKYLYLYNSDFIVYSLKQNDSGSGSMKQMHKEPISINQYLFENIFSSPLTSIRHYKINFKESKQIKPVFNLILNNIFKLQLYSLIFVLNKSKLIGEFVKEFKNLINNISIQLQHQQEQQQQQEQQKQKLNNINLKEFKIKIEIENKIKIKIKDKNEIKINERYIQELNNIDNPYFTTVIKKIVRNETPKKNYRK</sequence>
<reference evidence="2 3" key="1">
    <citation type="journal article" date="2005" name="Nature">
        <title>The genome of the social amoeba Dictyostelium discoideum.</title>
        <authorList>
            <consortium name="The Dictyostelium discoideum Sequencing Consortium"/>
            <person name="Eichinger L."/>
            <person name="Pachebat J.A."/>
            <person name="Glockner G."/>
            <person name="Rajandream M.A."/>
            <person name="Sucgang R."/>
            <person name="Berriman M."/>
            <person name="Song J."/>
            <person name="Olsen R."/>
            <person name="Szafranski K."/>
            <person name="Xu Q."/>
            <person name="Tunggal B."/>
            <person name="Kummerfeld S."/>
            <person name="Madera M."/>
            <person name="Konfortov B.A."/>
            <person name="Rivero F."/>
            <person name="Bankier A.T."/>
            <person name="Lehmann R."/>
            <person name="Hamlin N."/>
            <person name="Davies R."/>
            <person name="Gaudet P."/>
            <person name="Fey P."/>
            <person name="Pilcher K."/>
            <person name="Chen G."/>
            <person name="Saunders D."/>
            <person name="Sodergren E."/>
            <person name="Davis P."/>
            <person name="Kerhornou A."/>
            <person name="Nie X."/>
            <person name="Hall N."/>
            <person name="Anjard C."/>
            <person name="Hemphill L."/>
            <person name="Bason N."/>
            <person name="Farbrother P."/>
            <person name="Desany B."/>
            <person name="Just E."/>
            <person name="Morio T."/>
            <person name="Rost R."/>
            <person name="Churcher C."/>
            <person name="Cooper J."/>
            <person name="Haydock S."/>
            <person name="van Driessche N."/>
            <person name="Cronin A."/>
            <person name="Goodhead I."/>
            <person name="Muzny D."/>
            <person name="Mourier T."/>
            <person name="Pain A."/>
            <person name="Lu M."/>
            <person name="Harper D."/>
            <person name="Lindsay R."/>
            <person name="Hauser H."/>
            <person name="James K."/>
            <person name="Quiles M."/>
            <person name="Madan Babu M."/>
            <person name="Saito T."/>
            <person name="Buchrieser C."/>
            <person name="Wardroper A."/>
            <person name="Felder M."/>
            <person name="Thangavelu M."/>
            <person name="Johnson D."/>
            <person name="Knights A."/>
            <person name="Loulseged H."/>
            <person name="Mungall K."/>
            <person name="Oliver K."/>
            <person name="Price C."/>
            <person name="Quail M.A."/>
            <person name="Urushihara H."/>
            <person name="Hernandez J."/>
            <person name="Rabbinowitsch E."/>
            <person name="Steffen D."/>
            <person name="Sanders M."/>
            <person name="Ma J."/>
            <person name="Kohara Y."/>
            <person name="Sharp S."/>
            <person name="Simmonds M."/>
            <person name="Spiegler S."/>
            <person name="Tivey A."/>
            <person name="Sugano S."/>
            <person name="White B."/>
            <person name="Walker D."/>
            <person name="Woodward J."/>
            <person name="Winckler T."/>
            <person name="Tanaka Y."/>
            <person name="Shaulsky G."/>
            <person name="Schleicher M."/>
            <person name="Weinstock G."/>
            <person name="Rosenthal A."/>
            <person name="Cox E.C."/>
            <person name="Chisholm R.L."/>
            <person name="Gibbs R."/>
            <person name="Loomis W.F."/>
            <person name="Platzer M."/>
            <person name="Kay R.R."/>
            <person name="Williams J."/>
            <person name="Dear P.H."/>
            <person name="Noegel A.A."/>
            <person name="Barrell B."/>
            <person name="Kuspa A."/>
        </authorList>
    </citation>
    <scope>NUCLEOTIDE SEQUENCE [LARGE SCALE GENOMIC DNA]</scope>
    <source>
        <strain evidence="2 3">AX4</strain>
    </source>
</reference>
<evidence type="ECO:0000313" key="3">
    <source>
        <dbReference type="Proteomes" id="UP000002195"/>
    </source>
</evidence>